<dbReference type="Proteomes" id="UP000428330">
    <property type="component" value="Chromosome"/>
</dbReference>
<dbReference type="AlphaFoldDB" id="A0A6I6IN39"/>
<evidence type="ECO:0000313" key="2">
    <source>
        <dbReference type="Proteomes" id="UP000428330"/>
    </source>
</evidence>
<dbReference type="OrthoDB" id="7647819at2"/>
<proteinExistence type="predicted"/>
<gene>
    <name evidence="1" type="ORF">EI983_02595</name>
</gene>
<protein>
    <recommendedName>
        <fullName evidence="3">G domain-containing protein</fullName>
    </recommendedName>
</protein>
<accession>A0A6I6IN39</accession>
<reference evidence="2" key="1">
    <citation type="submission" date="2018-12" db="EMBL/GenBank/DDBJ databases">
        <title>Complete genome sequence of Roseovarius sp. MME-070.</title>
        <authorList>
            <person name="Nam Y.-D."/>
            <person name="Kang J."/>
            <person name="Chung W.-H."/>
            <person name="Park Y.S."/>
        </authorList>
    </citation>
    <scope>NUCLEOTIDE SEQUENCE [LARGE SCALE GENOMIC DNA]</scope>
    <source>
        <strain evidence="2">MME-070</strain>
    </source>
</reference>
<dbReference type="SUPFAM" id="SSF52540">
    <property type="entry name" value="P-loop containing nucleoside triphosphate hydrolases"/>
    <property type="match status" value="1"/>
</dbReference>
<name>A0A6I6IN39_9RHOB</name>
<evidence type="ECO:0008006" key="3">
    <source>
        <dbReference type="Google" id="ProtNLM"/>
    </source>
</evidence>
<keyword evidence="2" id="KW-1185">Reference proteome</keyword>
<dbReference type="InterPro" id="IPR027417">
    <property type="entry name" value="P-loop_NTPase"/>
</dbReference>
<sequence>MSFAKKIDPVIDRLGQVLDGGQLPHPYDRWGARLLDHLTKPVQVVVTGFEGTGKSALIEMMSGRPALGHDVTAPMIELAYGETEQVIITREDGSVSTVAGILKNCTCPSDARRIRQELPDERLSSNEFIEIGLTGDLAEKRAALNAVVDRADVIVWCSQDFGEEEQALWSSVPDNMKDHSLLVLTMADQQLMRGMLGDIIDRLDPIVAEEFLGLYPVATIQGITAQTCSDRVNEDLWASSGGKQLMELLSRQVRQGRNADYDQARIFMDRLAMRMPHTAHTTTEIQEEKQEITPPSTATLVALPSSTAESDFDTVEFECNAEAFEMLTEAVDLLQQHSMRMLREMDEHEDVDTDLLLSDCSEAMQSVSELLQSASQGDPLQQAVQDDIQDGEEMLMLFQLERSEDAALDAVTLMLQLRKELSQKLAG</sequence>
<evidence type="ECO:0000313" key="1">
    <source>
        <dbReference type="EMBL" id="QGX97223.1"/>
    </source>
</evidence>
<dbReference type="EMBL" id="CP034348">
    <property type="protein sequence ID" value="QGX97223.1"/>
    <property type="molecule type" value="Genomic_DNA"/>
</dbReference>
<dbReference type="RefSeq" id="WP_157705729.1">
    <property type="nucleotide sequence ID" value="NZ_CP034348.1"/>
</dbReference>
<dbReference type="KEGG" id="rom:EI983_02595"/>
<organism evidence="1 2">
    <name type="scientific">Roseovarius faecimaris</name>
    <dbReference type="NCBI Taxonomy" id="2494550"/>
    <lineage>
        <taxon>Bacteria</taxon>
        <taxon>Pseudomonadati</taxon>
        <taxon>Pseudomonadota</taxon>
        <taxon>Alphaproteobacteria</taxon>
        <taxon>Rhodobacterales</taxon>
        <taxon>Roseobacteraceae</taxon>
        <taxon>Roseovarius</taxon>
    </lineage>
</organism>